<dbReference type="PROSITE" id="PS50206">
    <property type="entry name" value="RHODANESE_3"/>
    <property type="match status" value="1"/>
</dbReference>
<organism evidence="3">
    <name type="scientific">Osmerus mordax</name>
    <name type="common">Rainbow smelt</name>
    <name type="synonym">Atherina mordax</name>
    <dbReference type="NCBI Taxonomy" id="8014"/>
    <lineage>
        <taxon>Eukaryota</taxon>
        <taxon>Metazoa</taxon>
        <taxon>Chordata</taxon>
        <taxon>Craniata</taxon>
        <taxon>Vertebrata</taxon>
        <taxon>Euteleostomi</taxon>
        <taxon>Actinopterygii</taxon>
        <taxon>Neopterygii</taxon>
        <taxon>Teleostei</taxon>
        <taxon>Stomiati</taxon>
        <taxon>Osmeriformes</taxon>
        <taxon>Osmeridae</taxon>
        <taxon>Osmerus</taxon>
    </lineage>
</organism>
<feature type="domain" description="Rhodanese" evidence="2">
    <location>
        <begin position="79"/>
        <end position="177"/>
    </location>
</feature>
<dbReference type="InterPro" id="IPR001763">
    <property type="entry name" value="Rhodanese-like_dom"/>
</dbReference>
<dbReference type="GO" id="GO:0004792">
    <property type="term" value="F:thiosulfate-cyanide sulfurtransferase activity"/>
    <property type="evidence" value="ECO:0007669"/>
    <property type="project" value="InterPro"/>
</dbReference>
<evidence type="ECO:0000313" key="3">
    <source>
        <dbReference type="EMBL" id="ACO10014.1"/>
    </source>
</evidence>
<dbReference type="Gene3D" id="3.40.250.10">
    <property type="entry name" value="Rhodanese-like domain"/>
    <property type="match status" value="1"/>
</dbReference>
<dbReference type="InterPro" id="IPR036873">
    <property type="entry name" value="Rhodanese-like_dom_sf"/>
</dbReference>
<dbReference type="PANTHER" id="PTHR44086:SF10">
    <property type="entry name" value="THIOSULFATE SULFURTRANSFERASE_RHODANESE-LIKE DOMAIN-CONTAINING PROTEIN 3"/>
    <property type="match status" value="1"/>
</dbReference>
<accession>C1BLW1</accession>
<dbReference type="PROSITE" id="PS00683">
    <property type="entry name" value="RHODANESE_2"/>
    <property type="match status" value="1"/>
</dbReference>
<dbReference type="PANTHER" id="PTHR44086">
    <property type="entry name" value="THIOSULFATE SULFURTRANSFERASE RDL2, MITOCHONDRIAL-RELATED"/>
    <property type="match status" value="1"/>
</dbReference>
<keyword evidence="3" id="KW-0346">Stress response</keyword>
<dbReference type="SUPFAM" id="SSF52821">
    <property type="entry name" value="Rhodanese/Cell cycle control phosphatase"/>
    <property type="match status" value="1"/>
</dbReference>
<proteinExistence type="evidence at transcript level"/>
<dbReference type="InterPro" id="IPR001307">
    <property type="entry name" value="Thiosulphate_STrfase_CS"/>
</dbReference>
<dbReference type="AlphaFoldDB" id="C1BLW1"/>
<gene>
    <name evidence="3" type="primary">HS6B</name>
</gene>
<sequence>MALKACRKFSGVIPRLLFKRNGPPFPCASKGMPSDMPETQTRCAYVLWTKRAYLLRSFSSSSSPSETNVSYDQLKQILASKSSVVIDVREPWELREYGHMPGSINVPLGQVCVALQLDPEEFRERFGGDMPQQTDHIIFSCLAGIRSMKALDTAVSLGYTDVRHYPGGWQEWAELEQLN</sequence>
<dbReference type="EMBL" id="BT075590">
    <property type="protein sequence ID" value="ACO10014.1"/>
    <property type="molecule type" value="mRNA"/>
</dbReference>
<reference evidence="3" key="1">
    <citation type="submission" date="2009-03" db="EMBL/GenBank/DDBJ databases">
        <title>Osmerus mordax full-length cDNAs.</title>
        <authorList>
            <person name="von Schalburg K."/>
            <person name="Leong J."/>
            <person name="Cooper G."/>
            <person name="Davidson W.S."/>
            <person name="Koop B.F."/>
        </authorList>
    </citation>
    <scope>NUCLEOTIDE SEQUENCE</scope>
    <source>
        <tissue evidence="3">Brain</tissue>
    </source>
</reference>
<evidence type="ECO:0000259" key="2">
    <source>
        <dbReference type="PROSITE" id="PS50206"/>
    </source>
</evidence>
<dbReference type="Pfam" id="PF00581">
    <property type="entry name" value="Rhodanese"/>
    <property type="match status" value="1"/>
</dbReference>
<protein>
    <recommendedName>
        <fullName evidence="1">Sulfurtransferase</fullName>
    </recommendedName>
</protein>
<keyword evidence="1" id="KW-0808">Transferase</keyword>
<name>C1BLW1_OSMMO</name>
<evidence type="ECO:0000256" key="1">
    <source>
        <dbReference type="RuleBase" id="RU000507"/>
    </source>
</evidence>
<dbReference type="SMART" id="SM00450">
    <property type="entry name" value="RHOD"/>
    <property type="match status" value="1"/>
</dbReference>